<keyword evidence="1" id="KW-0812">Transmembrane</keyword>
<keyword evidence="1" id="KW-0472">Membrane</keyword>
<feature type="domain" description="Phosphatidic acid phosphatase type 2/haloperoxidase" evidence="2">
    <location>
        <begin position="58"/>
        <end position="183"/>
    </location>
</feature>
<feature type="transmembrane region" description="Helical" evidence="1">
    <location>
        <begin position="122"/>
        <end position="142"/>
    </location>
</feature>
<feature type="transmembrane region" description="Helical" evidence="1">
    <location>
        <begin position="24"/>
        <end position="51"/>
    </location>
</feature>
<feature type="transmembrane region" description="Helical" evidence="1">
    <location>
        <begin position="169"/>
        <end position="186"/>
    </location>
</feature>
<evidence type="ECO:0000256" key="1">
    <source>
        <dbReference type="SAM" id="Phobius"/>
    </source>
</evidence>
<dbReference type="InterPro" id="IPR036938">
    <property type="entry name" value="PAP2/HPO_sf"/>
</dbReference>
<dbReference type="Proteomes" id="UP001061361">
    <property type="component" value="Chromosome"/>
</dbReference>
<keyword evidence="1" id="KW-1133">Transmembrane helix</keyword>
<accession>A0ABN6RU94</accession>
<dbReference type="SUPFAM" id="SSF48317">
    <property type="entry name" value="Acid phosphatase/Vanadium-dependent haloperoxidase"/>
    <property type="match status" value="1"/>
</dbReference>
<dbReference type="SMART" id="SM00014">
    <property type="entry name" value="acidPPc"/>
    <property type="match status" value="1"/>
</dbReference>
<proteinExistence type="predicted"/>
<name>A0ABN6RU94_9BACT</name>
<dbReference type="PANTHER" id="PTHR14969:SF13">
    <property type="entry name" value="AT30094P"/>
    <property type="match status" value="1"/>
</dbReference>
<dbReference type="Pfam" id="PF01569">
    <property type="entry name" value="PAP2"/>
    <property type="match status" value="1"/>
</dbReference>
<dbReference type="EMBL" id="AP026708">
    <property type="protein sequence ID" value="BDQ33085.1"/>
    <property type="molecule type" value="Genomic_DNA"/>
</dbReference>
<dbReference type="Gene3D" id="1.20.144.10">
    <property type="entry name" value="Phosphatidic acid phosphatase type 2/haloperoxidase"/>
    <property type="match status" value="1"/>
</dbReference>
<dbReference type="RefSeq" id="WP_264983142.1">
    <property type="nucleotide sequence ID" value="NZ_AP026708.1"/>
</dbReference>
<protein>
    <submittedName>
        <fullName evidence="3">Phosphatase PAP2 family protein</fullName>
    </submittedName>
</protein>
<gene>
    <name evidence="3" type="ORF">JCM14722_06270</name>
</gene>
<reference evidence="3" key="1">
    <citation type="submission" date="2022-08" db="EMBL/GenBank/DDBJ databases">
        <title>Genome Sequence of the sulphate-reducing bacterium, Pseudodesulfovibrio portus JCM14722.</title>
        <authorList>
            <person name="Kondo R."/>
            <person name="Kataoka T."/>
        </authorList>
    </citation>
    <scope>NUCLEOTIDE SEQUENCE</scope>
    <source>
        <strain evidence="3">JCM 14722</strain>
    </source>
</reference>
<sequence length="198" mass="22417">MFFSTPNFDLILLRLINRQWHSPLLDFIMPVLSSMAVLLVLMGVAATILVLKGGKRQAIYFLVLFAAMGLCDFSASIIKGQVFRVRPLNAIAETRYVDDNGQWQQRSPAFVRTKERGTSYPSAHAANTMTLAVLAMLLWPALKKWPLLLPVLVGYSRVYLGKHYPTDVLAGWLWGVVIAGSVWLVWRELERRFPPQDD</sequence>
<dbReference type="PANTHER" id="PTHR14969">
    <property type="entry name" value="SPHINGOSINE-1-PHOSPHATE PHOSPHOHYDROLASE"/>
    <property type="match status" value="1"/>
</dbReference>
<evidence type="ECO:0000313" key="3">
    <source>
        <dbReference type="EMBL" id="BDQ33085.1"/>
    </source>
</evidence>
<keyword evidence="4" id="KW-1185">Reference proteome</keyword>
<dbReference type="InterPro" id="IPR000326">
    <property type="entry name" value="PAP2/HPO"/>
</dbReference>
<organism evidence="3 4">
    <name type="scientific">Pseudodesulfovibrio portus</name>
    <dbReference type="NCBI Taxonomy" id="231439"/>
    <lineage>
        <taxon>Bacteria</taxon>
        <taxon>Pseudomonadati</taxon>
        <taxon>Thermodesulfobacteriota</taxon>
        <taxon>Desulfovibrionia</taxon>
        <taxon>Desulfovibrionales</taxon>
        <taxon>Desulfovibrionaceae</taxon>
    </lineage>
</organism>
<evidence type="ECO:0000259" key="2">
    <source>
        <dbReference type="SMART" id="SM00014"/>
    </source>
</evidence>
<evidence type="ECO:0000313" key="4">
    <source>
        <dbReference type="Proteomes" id="UP001061361"/>
    </source>
</evidence>